<protein>
    <submittedName>
        <fullName evidence="4">VWA domain-containing protein</fullName>
    </submittedName>
</protein>
<dbReference type="InterPro" id="IPR001343">
    <property type="entry name" value="Hemolysn_Ca-bd"/>
</dbReference>
<accession>A0AAU8LIL2</accession>
<dbReference type="Pfam" id="PF13519">
    <property type="entry name" value="VWA_2"/>
    <property type="match status" value="1"/>
</dbReference>
<dbReference type="GO" id="GO:0005615">
    <property type="term" value="C:extracellular space"/>
    <property type="evidence" value="ECO:0007669"/>
    <property type="project" value="InterPro"/>
</dbReference>
<feature type="compositionally biased region" description="Polar residues" evidence="2">
    <location>
        <begin position="474"/>
        <end position="490"/>
    </location>
</feature>
<dbReference type="SUPFAM" id="SSF51120">
    <property type="entry name" value="beta-Roll"/>
    <property type="match status" value="1"/>
</dbReference>
<dbReference type="EMBL" id="CP159362">
    <property type="protein sequence ID" value="XCN68255.1"/>
    <property type="molecule type" value="Genomic_DNA"/>
</dbReference>
<dbReference type="PRINTS" id="PR00313">
    <property type="entry name" value="CABNDNGRPT"/>
</dbReference>
<proteinExistence type="predicted"/>
<reference evidence="4" key="2">
    <citation type="submission" date="2024-07" db="EMBL/GenBank/DDBJ databases">
        <title>A complete genome sequence for Pseudomonas syringae CC1417.</title>
        <authorList>
            <person name="Baltrus D.A."/>
        </authorList>
    </citation>
    <scope>NUCLEOTIDE SEQUENCE</scope>
    <source>
        <strain evidence="4">CC1417</strain>
    </source>
</reference>
<keyword evidence="1" id="KW-0106">Calcium</keyword>
<evidence type="ECO:0000259" key="3">
    <source>
        <dbReference type="PROSITE" id="PS50234"/>
    </source>
</evidence>
<dbReference type="SUPFAM" id="SSF53300">
    <property type="entry name" value="vWA-like"/>
    <property type="match status" value="1"/>
</dbReference>
<dbReference type="SMART" id="SM00327">
    <property type="entry name" value="VWA"/>
    <property type="match status" value="1"/>
</dbReference>
<organism evidence="4">
    <name type="scientific">Pseudomonas syringae CC1417</name>
    <dbReference type="NCBI Taxonomy" id="1357272"/>
    <lineage>
        <taxon>Bacteria</taxon>
        <taxon>Pseudomonadati</taxon>
        <taxon>Pseudomonadota</taxon>
        <taxon>Gammaproteobacteria</taxon>
        <taxon>Pseudomonadales</taxon>
        <taxon>Pseudomonadaceae</taxon>
        <taxon>Pseudomonas</taxon>
        <taxon>Pseudomonas syringae</taxon>
    </lineage>
</organism>
<gene>
    <name evidence="4" type="ORF">N011_02850</name>
</gene>
<evidence type="ECO:0000313" key="4">
    <source>
        <dbReference type="EMBL" id="XCN68255.1"/>
    </source>
</evidence>
<dbReference type="InterPro" id="IPR011049">
    <property type="entry name" value="Serralysin-like_metalloprot_C"/>
</dbReference>
<dbReference type="Pfam" id="PF00353">
    <property type="entry name" value="HemolysinCabind"/>
    <property type="match status" value="1"/>
</dbReference>
<feature type="region of interest" description="Disordered" evidence="2">
    <location>
        <begin position="474"/>
        <end position="495"/>
    </location>
</feature>
<dbReference type="Gene3D" id="3.40.50.410">
    <property type="entry name" value="von Willebrand factor, type A domain"/>
    <property type="match status" value="1"/>
</dbReference>
<evidence type="ECO:0000256" key="1">
    <source>
        <dbReference type="ARBA" id="ARBA00022837"/>
    </source>
</evidence>
<dbReference type="InterPro" id="IPR002035">
    <property type="entry name" value="VWF_A"/>
</dbReference>
<dbReference type="GO" id="GO:0005509">
    <property type="term" value="F:calcium ion binding"/>
    <property type="evidence" value="ECO:0007669"/>
    <property type="project" value="InterPro"/>
</dbReference>
<dbReference type="InterPro" id="IPR019960">
    <property type="entry name" value="T1SS_VCA0849"/>
</dbReference>
<name>A0AAU8LIL2_PSESX</name>
<sequence length="1066" mass="110077">MASVIGTVLRVASDVFAVADDGSKRILGVGDRVFVGEQVQAGPEGGIAIRLESGRELTLGRDTRVLLEGSLLDGQAPHVETLDPLTPALGVATVNDPESVSEPASDAGGGGHTVVMLSETGGEVLPVIGFATEGLVMTPIFPEGPDDFARGRDFGGIPPEQATPPIPERPIVEPPATEPVVIEPPITEPPVTEPPVQPPIEPPVEPPVDHCVSVSDSQLTLNEANLCGGSDLDPAALTQNGSFIVTAADGLQSLVVGGIEIVRGGVVMDFSQPVSTALGNSLSITGYDPVSGQVTYSYTLLNPLAHPDGEGANALDELIEVVAVDSDGDIATGQLAISIVDDQPQASDIELTITPAPLDSNLLLVIDNSESMNGASGVDGLSRLDLAKQAINQLLDQYAATGDVRVQVVTFNSQADVLSPVWVDVATARAMVDSLEAGNGTDYDAALAGAQSAFVGTGSLSGAQNLVYFLSDGNPTLSPEHSDPNAQPDPSQGDGIDAVEQAAWTAFLDSHGIKSFAIGLGREVDQTYLDPIAHDGQTGTDTRSVIVLEPRELSAVLSGTVQGSTEGSLLVGGTFGADGGFVRGLMVDGQAYIYDRSGQGSVSGGPGQAHFDSAARTLTVTTQAGGTLVVNMESGAFSYTSGSAQTPATESIGYLLSDHDGDLSAATLSINVQPTVPMPAPEAFADHIITSILAPSIEVPAAALLANDRFPGGEPLSASPTVFHTGWRDAGADFSASQLNTIQFGGQTDVPENRVKDLQRSDFHITQAATATVLLSGYLGAWQGDTFNHQDLYSVELKAGEVLTVDTRQLSDQVGLAWQMDDGEFHSLAADGSFTASEDSVYRLILIHQPDPDVANEGLDYQLGLSIDYRQTNTTPGYQGSYTVEDAHGGHDSAAVSIDYQHGPSLIGTQGDDVLLAANGNDRLVGGNGDDLLIGGPGDDVLTGGEGQDRFMWLAGDTGHDRVTDFSVGVDTLDLSQLLQGMGARAETLEDFLHVRVNGVGTQPVSTIEVGLDAGHPSQSIALAGVDLAAQFGVVPGAGGWIAGGPDTATIINGMLGDHSLKADVV</sequence>
<dbReference type="PROSITE" id="PS50234">
    <property type="entry name" value="VWFA"/>
    <property type="match status" value="1"/>
</dbReference>
<dbReference type="AlphaFoldDB" id="A0AAU8LIL2"/>
<feature type="domain" description="VWFA" evidence="3">
    <location>
        <begin position="361"/>
        <end position="561"/>
    </location>
</feature>
<dbReference type="Gene3D" id="2.150.10.10">
    <property type="entry name" value="Serralysin-like metalloprotease, C-terminal"/>
    <property type="match status" value="1"/>
</dbReference>
<dbReference type="CDD" id="cd00198">
    <property type="entry name" value="vWFA"/>
    <property type="match status" value="1"/>
</dbReference>
<dbReference type="NCBIfam" id="TIGR03661">
    <property type="entry name" value="T1SS_VCA0849"/>
    <property type="match status" value="1"/>
</dbReference>
<dbReference type="InterPro" id="IPR018511">
    <property type="entry name" value="Hemolysin-typ_Ca-bd_CS"/>
</dbReference>
<dbReference type="InterPro" id="IPR036465">
    <property type="entry name" value="vWFA_dom_sf"/>
</dbReference>
<dbReference type="RefSeq" id="WP_024694578.1">
    <property type="nucleotide sequence ID" value="NZ_CP159362.1"/>
</dbReference>
<evidence type="ECO:0000256" key="2">
    <source>
        <dbReference type="SAM" id="MobiDB-lite"/>
    </source>
</evidence>
<reference evidence="4" key="1">
    <citation type="journal article" date="2014" name="Genome Announc.">
        <title>Draft Genome Sequences of a Phylogenetically Diverse Suite of Pseudomonas syringae Strains from Multiple Source Populations.</title>
        <authorList>
            <person name="Baltrus D.A."/>
            <person name="Yourstone S."/>
            <person name="Lind A."/>
            <person name="Guilbaud C."/>
            <person name="Sands D.C."/>
            <person name="Jones C.D."/>
            <person name="Morris C.E."/>
            <person name="Dangl J.L."/>
        </authorList>
    </citation>
    <scope>NUCLEOTIDE SEQUENCE</scope>
    <source>
        <strain evidence="4">CC1417</strain>
    </source>
</reference>
<dbReference type="PROSITE" id="PS00330">
    <property type="entry name" value="HEMOLYSIN_CALCIUM"/>
    <property type="match status" value="3"/>
</dbReference>